<dbReference type="Gene3D" id="3.90.220.20">
    <property type="entry name" value="DNA methylase specificity domains"/>
    <property type="match status" value="1"/>
</dbReference>
<keyword evidence="7" id="KW-0238">DNA-binding</keyword>
<dbReference type="InterPro" id="IPR044946">
    <property type="entry name" value="Restrct_endonuc_typeI_TRD_sf"/>
</dbReference>
<feature type="domain" description="DNA methylase adenine-specific" evidence="9">
    <location>
        <begin position="199"/>
        <end position="406"/>
    </location>
</feature>
<keyword evidence="11" id="KW-1185">Reference proteome</keyword>
<evidence type="ECO:0000313" key="10">
    <source>
        <dbReference type="EMBL" id="GAA0250863.1"/>
    </source>
</evidence>
<evidence type="ECO:0000256" key="8">
    <source>
        <dbReference type="ARBA" id="ARBA00047942"/>
    </source>
</evidence>
<dbReference type="InterPro" id="IPR029063">
    <property type="entry name" value="SAM-dependent_MTases_sf"/>
</dbReference>
<sequence>MAHAENAKGVLFEVSDRLRNSPLGSHECGLLAFQLLAWGYLEQQGRLDSAESIDDALERGAAGVLDALKHLESRDAPIGQAFDGASRRAHAVGNDLVPATVSTKRLTEGGIFERFSPVDIANALEHDRTMSFVAPQELAALMVSLTVSEGCSSIYCPWETAGRLVGALLQSPSTIYVEAPYAAPVSALLSLFRHGATEIVITDPLRAPTALKSGRLRKFGATLSLPPWNMQLADDVSDRDLYGRFPIKKANGNGLSVQHIVAQTDGRAAVVVPNGFLFGLGRDRDVREDLLNKGLVEAVIALPPGLLQGTNISSALLLLNTQTRCQSVGLVDATQPHFAKVAGKGVVGLSHTEAIIAFCQSLSSGRPELGHHQLDETMARTVSVSEILANDAVLQVDRYVMAQEQRAAQAALDALPTAALDDVVHSYSPVPNKDRGVDSVDAIEVYEVGAADLPSTGYIRHPEKKVTIQLNSRRPGYSDEVFLRAHDLVLITKGSTGKIGIVPDNVPPPGPGGWIAGQSAAILRSRDPRFDARGLGLWLRSEMGQQLLAGIKAGATVPLISLATLRKLMVPVLTPEWIGRAIDALRCEDEIQHQIEALEQEQRGIASALWQEFLQSTAH</sequence>
<dbReference type="InterPro" id="IPR051537">
    <property type="entry name" value="DNA_Adenine_Mtase"/>
</dbReference>
<evidence type="ECO:0000256" key="5">
    <source>
        <dbReference type="ARBA" id="ARBA00022691"/>
    </source>
</evidence>
<evidence type="ECO:0000256" key="6">
    <source>
        <dbReference type="ARBA" id="ARBA00022747"/>
    </source>
</evidence>
<keyword evidence="3" id="KW-0489">Methyltransferase</keyword>
<comment type="similarity">
    <text evidence="1">Belongs to the N(4)/N(6)-methyltransferase family.</text>
</comment>
<comment type="catalytic activity">
    <reaction evidence="8">
        <text>a 2'-deoxyadenosine in DNA + S-adenosyl-L-methionine = an N(6)-methyl-2'-deoxyadenosine in DNA + S-adenosyl-L-homocysteine + H(+)</text>
        <dbReference type="Rhea" id="RHEA:15197"/>
        <dbReference type="Rhea" id="RHEA-COMP:12418"/>
        <dbReference type="Rhea" id="RHEA-COMP:12419"/>
        <dbReference type="ChEBI" id="CHEBI:15378"/>
        <dbReference type="ChEBI" id="CHEBI:57856"/>
        <dbReference type="ChEBI" id="CHEBI:59789"/>
        <dbReference type="ChEBI" id="CHEBI:90615"/>
        <dbReference type="ChEBI" id="CHEBI:90616"/>
        <dbReference type="EC" id="2.1.1.72"/>
    </reaction>
</comment>
<dbReference type="PANTHER" id="PTHR42933">
    <property type="entry name" value="SLR6095 PROTEIN"/>
    <property type="match status" value="1"/>
</dbReference>
<evidence type="ECO:0000313" key="11">
    <source>
        <dbReference type="Proteomes" id="UP001500657"/>
    </source>
</evidence>
<dbReference type="Proteomes" id="UP001500657">
    <property type="component" value="Unassembled WGS sequence"/>
</dbReference>
<protein>
    <recommendedName>
        <fullName evidence="2">site-specific DNA-methyltransferase (adenine-specific)</fullName>
        <ecNumber evidence="2">2.1.1.72</ecNumber>
    </recommendedName>
</protein>
<evidence type="ECO:0000256" key="1">
    <source>
        <dbReference type="ARBA" id="ARBA00006594"/>
    </source>
</evidence>
<proteinExistence type="inferred from homology"/>
<evidence type="ECO:0000256" key="3">
    <source>
        <dbReference type="ARBA" id="ARBA00022603"/>
    </source>
</evidence>
<comment type="caution">
    <text evidence="10">The sequence shown here is derived from an EMBL/GenBank/DDBJ whole genome shotgun (WGS) entry which is preliminary data.</text>
</comment>
<gene>
    <name evidence="10" type="ORF">GCM10009126_15390</name>
</gene>
<dbReference type="PANTHER" id="PTHR42933:SF3">
    <property type="entry name" value="TYPE I RESTRICTION ENZYME MJAVIII METHYLASE SUBUNIT"/>
    <property type="match status" value="1"/>
</dbReference>
<organism evidence="10 11">
    <name type="scientific">Rhodanobacter caeni</name>
    <dbReference type="NCBI Taxonomy" id="657654"/>
    <lineage>
        <taxon>Bacteria</taxon>
        <taxon>Pseudomonadati</taxon>
        <taxon>Pseudomonadota</taxon>
        <taxon>Gammaproteobacteria</taxon>
        <taxon>Lysobacterales</taxon>
        <taxon>Rhodanobacteraceae</taxon>
        <taxon>Rhodanobacter</taxon>
    </lineage>
</organism>
<dbReference type="Pfam" id="PF02384">
    <property type="entry name" value="N6_Mtase"/>
    <property type="match status" value="1"/>
</dbReference>
<evidence type="ECO:0000256" key="4">
    <source>
        <dbReference type="ARBA" id="ARBA00022679"/>
    </source>
</evidence>
<dbReference type="InterPro" id="IPR003356">
    <property type="entry name" value="DNA_methylase_A-5"/>
</dbReference>
<evidence type="ECO:0000256" key="2">
    <source>
        <dbReference type="ARBA" id="ARBA00011900"/>
    </source>
</evidence>
<dbReference type="EC" id="2.1.1.72" evidence="2"/>
<evidence type="ECO:0000259" key="9">
    <source>
        <dbReference type="Pfam" id="PF02384"/>
    </source>
</evidence>
<reference evidence="11" key="1">
    <citation type="journal article" date="2019" name="Int. J. Syst. Evol. Microbiol.">
        <title>The Global Catalogue of Microorganisms (GCM) 10K type strain sequencing project: providing services to taxonomists for standard genome sequencing and annotation.</title>
        <authorList>
            <consortium name="The Broad Institute Genomics Platform"/>
            <consortium name="The Broad Institute Genome Sequencing Center for Infectious Disease"/>
            <person name="Wu L."/>
            <person name="Ma J."/>
        </authorList>
    </citation>
    <scope>NUCLEOTIDE SEQUENCE [LARGE SCALE GENOMIC DNA]</scope>
    <source>
        <strain evidence="11">JCM 16242</strain>
    </source>
</reference>
<keyword evidence="4" id="KW-0808">Transferase</keyword>
<dbReference type="EMBL" id="BAAAFO010000002">
    <property type="protein sequence ID" value="GAA0250863.1"/>
    <property type="molecule type" value="Genomic_DNA"/>
</dbReference>
<dbReference type="SUPFAM" id="SSF116734">
    <property type="entry name" value="DNA methylase specificity domain"/>
    <property type="match status" value="1"/>
</dbReference>
<name>A0ABP3E643_9GAMM</name>
<dbReference type="RefSeq" id="WP_343881830.1">
    <property type="nucleotide sequence ID" value="NZ_BAAAFO010000002.1"/>
</dbReference>
<accession>A0ABP3E643</accession>
<dbReference type="SUPFAM" id="SSF53335">
    <property type="entry name" value="S-adenosyl-L-methionine-dependent methyltransferases"/>
    <property type="match status" value="1"/>
</dbReference>
<evidence type="ECO:0000256" key="7">
    <source>
        <dbReference type="ARBA" id="ARBA00023125"/>
    </source>
</evidence>
<keyword evidence="5" id="KW-0949">S-adenosyl-L-methionine</keyword>
<dbReference type="Gene3D" id="3.40.50.150">
    <property type="entry name" value="Vaccinia Virus protein VP39"/>
    <property type="match status" value="1"/>
</dbReference>
<keyword evidence="6" id="KW-0680">Restriction system</keyword>